<name>A0ABQ8S5D4_PERAM</name>
<dbReference type="Proteomes" id="UP001148838">
    <property type="component" value="Unassembled WGS sequence"/>
</dbReference>
<dbReference type="EMBL" id="JAJSOF020000036">
    <property type="protein sequence ID" value="KAJ4429081.1"/>
    <property type="molecule type" value="Genomic_DNA"/>
</dbReference>
<reference evidence="1 2" key="1">
    <citation type="journal article" date="2022" name="Allergy">
        <title>Genome assembly and annotation of Periplaneta americana reveal a comprehensive cockroach allergen profile.</title>
        <authorList>
            <person name="Wang L."/>
            <person name="Xiong Q."/>
            <person name="Saelim N."/>
            <person name="Wang L."/>
            <person name="Nong W."/>
            <person name="Wan A.T."/>
            <person name="Shi M."/>
            <person name="Liu X."/>
            <person name="Cao Q."/>
            <person name="Hui J.H.L."/>
            <person name="Sookrung N."/>
            <person name="Leung T.F."/>
            <person name="Tungtrongchitr A."/>
            <person name="Tsui S.K.W."/>
        </authorList>
    </citation>
    <scope>NUCLEOTIDE SEQUENCE [LARGE SCALE GENOMIC DNA]</scope>
    <source>
        <strain evidence="1">PWHHKU_190912</strain>
    </source>
</reference>
<comment type="caution">
    <text evidence="1">The sequence shown here is derived from an EMBL/GenBank/DDBJ whole genome shotgun (WGS) entry which is preliminary data.</text>
</comment>
<accession>A0ABQ8S5D4</accession>
<evidence type="ECO:0000313" key="2">
    <source>
        <dbReference type="Proteomes" id="UP001148838"/>
    </source>
</evidence>
<gene>
    <name evidence="1" type="ORF">ANN_26082</name>
</gene>
<protein>
    <submittedName>
        <fullName evidence="1">Uncharacterized protein</fullName>
    </submittedName>
</protein>
<proteinExistence type="predicted"/>
<sequence length="75" mass="8167">MAGLCDGGNEPPGSLKASKLVALLFTTLHGLQVPDRLLYVLRMRRDAVPMASDVDVTSDSRYSPCADNLYRGSRQ</sequence>
<keyword evidence="2" id="KW-1185">Reference proteome</keyword>
<organism evidence="1 2">
    <name type="scientific">Periplaneta americana</name>
    <name type="common">American cockroach</name>
    <name type="synonym">Blatta americana</name>
    <dbReference type="NCBI Taxonomy" id="6978"/>
    <lineage>
        <taxon>Eukaryota</taxon>
        <taxon>Metazoa</taxon>
        <taxon>Ecdysozoa</taxon>
        <taxon>Arthropoda</taxon>
        <taxon>Hexapoda</taxon>
        <taxon>Insecta</taxon>
        <taxon>Pterygota</taxon>
        <taxon>Neoptera</taxon>
        <taxon>Polyneoptera</taxon>
        <taxon>Dictyoptera</taxon>
        <taxon>Blattodea</taxon>
        <taxon>Blattoidea</taxon>
        <taxon>Blattidae</taxon>
        <taxon>Blattinae</taxon>
        <taxon>Periplaneta</taxon>
    </lineage>
</organism>
<evidence type="ECO:0000313" key="1">
    <source>
        <dbReference type="EMBL" id="KAJ4429081.1"/>
    </source>
</evidence>